<dbReference type="PANTHER" id="PTHR22594">
    <property type="entry name" value="ASPARTYL/LYSYL-TRNA SYNTHETASE"/>
    <property type="match status" value="1"/>
</dbReference>
<dbReference type="GO" id="GO:0005737">
    <property type="term" value="C:cytoplasm"/>
    <property type="evidence" value="ECO:0007669"/>
    <property type="project" value="UniProtKB-SubCell"/>
</dbReference>
<dbReference type="Pfam" id="PF01336">
    <property type="entry name" value="tRNA_anti-codon"/>
    <property type="match status" value="1"/>
</dbReference>
<evidence type="ECO:0000313" key="10">
    <source>
        <dbReference type="Proteomes" id="UP000465601"/>
    </source>
</evidence>
<dbReference type="GO" id="GO:0004816">
    <property type="term" value="F:asparagine-tRNA ligase activity"/>
    <property type="evidence" value="ECO:0007669"/>
    <property type="project" value="UniProtKB-UniRule"/>
</dbReference>
<evidence type="ECO:0000256" key="2">
    <source>
        <dbReference type="ARBA" id="ARBA00022598"/>
    </source>
</evidence>
<dbReference type="InterPro" id="IPR012340">
    <property type="entry name" value="NA-bd_OB-fold"/>
</dbReference>
<feature type="domain" description="Aminoacyl-transfer RNA synthetases class-II family profile" evidence="8">
    <location>
        <begin position="132"/>
        <end position="421"/>
    </location>
</feature>
<dbReference type="CDD" id="cd00776">
    <property type="entry name" value="AsxRS_core"/>
    <property type="match status" value="1"/>
</dbReference>
<dbReference type="InterPro" id="IPR004364">
    <property type="entry name" value="Aa-tRNA-synt_II"/>
</dbReference>
<dbReference type="GO" id="GO:0005524">
    <property type="term" value="F:ATP binding"/>
    <property type="evidence" value="ECO:0007669"/>
    <property type="project" value="UniProtKB-UniRule"/>
</dbReference>
<dbReference type="Proteomes" id="UP000465601">
    <property type="component" value="Unassembled WGS sequence"/>
</dbReference>
<dbReference type="OrthoDB" id="9762036at2"/>
<accession>A0A833M762</accession>
<evidence type="ECO:0000313" key="9">
    <source>
        <dbReference type="EMBL" id="KAB3526750.1"/>
    </source>
</evidence>
<evidence type="ECO:0000256" key="4">
    <source>
        <dbReference type="ARBA" id="ARBA00022840"/>
    </source>
</evidence>
<keyword evidence="4 7" id="KW-0067">ATP-binding</keyword>
<keyword evidence="10" id="KW-1185">Reference proteome</keyword>
<dbReference type="NCBIfam" id="TIGR00457">
    <property type="entry name" value="asnS"/>
    <property type="match status" value="1"/>
</dbReference>
<dbReference type="NCBIfam" id="NF003037">
    <property type="entry name" value="PRK03932.1"/>
    <property type="match status" value="1"/>
</dbReference>
<keyword evidence="7" id="KW-0963">Cytoplasm</keyword>
<keyword evidence="2 7" id="KW-0436">Ligase</keyword>
<evidence type="ECO:0000256" key="3">
    <source>
        <dbReference type="ARBA" id="ARBA00022741"/>
    </source>
</evidence>
<evidence type="ECO:0000256" key="5">
    <source>
        <dbReference type="ARBA" id="ARBA00022917"/>
    </source>
</evidence>
<dbReference type="Gene3D" id="2.40.50.140">
    <property type="entry name" value="Nucleic acid-binding proteins"/>
    <property type="match status" value="1"/>
</dbReference>
<sequence length="431" mass="49591">MNSTTIENISKYEGQEVILKGWLYNKRSSGKIHFLQLRDGSGFIQGVVVKAEVSEDVFENCKKLTQESSLTVKGLVQKDDRAPSGYEILVKEVTPVHIAEEGYPISLKEHGTDFLMENRHLWMRTPKQNAILRIRDEINLAIRQFFHDRGFVLIEPPIITPSACEGTTELFEIDYFGENAYLSQTGQLYAEAAAMAFGNVYSFGPTFRAEKSKTRKHLNEFWMIEPEMAYVDFEGNLKVQEEMVEYIIGRVLENRKIELKILQRDTTVLEKIKAPFPRITYTDAVKLLQDGGFEFQWGEDFGAPHETYIAEKYDKPVFITHFPTKMKAFYMQPDPNNPEVILGADLIAPEGYGEIIGGSERIHDLELLLKKIEEENLPREIYEWYIDLRRYGSVPHSGFGLGLERTVSWICGVDHIRQTIPFARTLNRVYP</sequence>
<dbReference type="HAMAP" id="MF_00534">
    <property type="entry name" value="Asn_tRNA_synth"/>
    <property type="match status" value="1"/>
</dbReference>
<dbReference type="EMBL" id="WBZB01000048">
    <property type="protein sequence ID" value="KAB3526750.1"/>
    <property type="molecule type" value="Genomic_DNA"/>
</dbReference>
<dbReference type="InterPro" id="IPR045864">
    <property type="entry name" value="aa-tRNA-synth_II/BPL/LPL"/>
</dbReference>
<dbReference type="EC" id="6.1.1.22" evidence="7"/>
<dbReference type="PRINTS" id="PR01042">
    <property type="entry name" value="TRNASYNTHASP"/>
</dbReference>
<dbReference type="InterPro" id="IPR004522">
    <property type="entry name" value="Asn-tRNA-ligase"/>
</dbReference>
<dbReference type="Pfam" id="PF00152">
    <property type="entry name" value="tRNA-synt_2"/>
    <property type="match status" value="1"/>
</dbReference>
<dbReference type="SUPFAM" id="SSF50249">
    <property type="entry name" value="Nucleic acid-binding proteins"/>
    <property type="match status" value="1"/>
</dbReference>
<name>A0A833M762_9FIRM</name>
<organism evidence="9 10">
    <name type="scientific">Alkaliphilus serpentinus</name>
    <dbReference type="NCBI Taxonomy" id="1482731"/>
    <lineage>
        <taxon>Bacteria</taxon>
        <taxon>Bacillati</taxon>
        <taxon>Bacillota</taxon>
        <taxon>Clostridia</taxon>
        <taxon>Peptostreptococcales</taxon>
        <taxon>Natronincolaceae</taxon>
        <taxon>Alkaliphilus</taxon>
    </lineage>
</organism>
<dbReference type="CDD" id="cd04323">
    <property type="entry name" value="AsnRS_cyto_like_N"/>
    <property type="match status" value="1"/>
</dbReference>
<evidence type="ECO:0000256" key="1">
    <source>
        <dbReference type="ARBA" id="ARBA00008226"/>
    </source>
</evidence>
<keyword evidence="5 7" id="KW-0648">Protein biosynthesis</keyword>
<dbReference type="GO" id="GO:0016740">
    <property type="term" value="F:transferase activity"/>
    <property type="evidence" value="ECO:0007669"/>
    <property type="project" value="UniProtKB-ARBA"/>
</dbReference>
<evidence type="ECO:0000256" key="6">
    <source>
        <dbReference type="ARBA" id="ARBA00023146"/>
    </source>
</evidence>
<reference evidence="9 10" key="1">
    <citation type="submission" date="2019-10" db="EMBL/GenBank/DDBJ databases">
        <title>Alkaliphilus serpentinus sp. nov. and Alkaliphilus pronyensis sp. nov., two novel anaerobic alkaliphilic species isolated from the serpentinized-hosted hydrothermal field of the Prony Bay (New Caledonia).</title>
        <authorList>
            <person name="Postec A."/>
        </authorList>
    </citation>
    <scope>NUCLEOTIDE SEQUENCE [LARGE SCALE GENOMIC DNA]</scope>
    <source>
        <strain evidence="9 10">LacT</strain>
    </source>
</reference>
<dbReference type="GO" id="GO:0006421">
    <property type="term" value="P:asparaginyl-tRNA aminoacylation"/>
    <property type="evidence" value="ECO:0007669"/>
    <property type="project" value="UniProtKB-UniRule"/>
</dbReference>
<evidence type="ECO:0000256" key="7">
    <source>
        <dbReference type="HAMAP-Rule" id="MF_00534"/>
    </source>
</evidence>
<protein>
    <recommendedName>
        <fullName evidence="7">Asparagine--tRNA ligase</fullName>
        <ecNumber evidence="7">6.1.1.22</ecNumber>
    </recommendedName>
    <alternativeName>
        <fullName evidence="7">Asparaginyl-tRNA synthetase</fullName>
        <shortName evidence="7">AsnRS</shortName>
    </alternativeName>
</protein>
<dbReference type="GO" id="GO:0140096">
    <property type="term" value="F:catalytic activity, acting on a protein"/>
    <property type="evidence" value="ECO:0007669"/>
    <property type="project" value="UniProtKB-ARBA"/>
</dbReference>
<keyword evidence="3 7" id="KW-0547">Nucleotide-binding</keyword>
<keyword evidence="6 7" id="KW-0030">Aminoacyl-tRNA synthetase</keyword>
<dbReference type="PROSITE" id="PS50862">
    <property type="entry name" value="AA_TRNA_LIGASE_II"/>
    <property type="match status" value="1"/>
</dbReference>
<comment type="catalytic activity">
    <reaction evidence="7">
        <text>tRNA(Asn) + L-asparagine + ATP = L-asparaginyl-tRNA(Asn) + AMP + diphosphate + H(+)</text>
        <dbReference type="Rhea" id="RHEA:11180"/>
        <dbReference type="Rhea" id="RHEA-COMP:9659"/>
        <dbReference type="Rhea" id="RHEA-COMP:9674"/>
        <dbReference type="ChEBI" id="CHEBI:15378"/>
        <dbReference type="ChEBI" id="CHEBI:30616"/>
        <dbReference type="ChEBI" id="CHEBI:33019"/>
        <dbReference type="ChEBI" id="CHEBI:58048"/>
        <dbReference type="ChEBI" id="CHEBI:78442"/>
        <dbReference type="ChEBI" id="CHEBI:78515"/>
        <dbReference type="ChEBI" id="CHEBI:456215"/>
        <dbReference type="EC" id="6.1.1.22"/>
    </reaction>
</comment>
<comment type="similarity">
    <text evidence="1 7">Belongs to the class-II aminoacyl-tRNA synthetase family.</text>
</comment>
<dbReference type="GO" id="GO:0003676">
    <property type="term" value="F:nucleic acid binding"/>
    <property type="evidence" value="ECO:0007669"/>
    <property type="project" value="InterPro"/>
</dbReference>
<comment type="caution">
    <text evidence="9">The sequence shown here is derived from an EMBL/GenBank/DDBJ whole genome shotgun (WGS) entry which is preliminary data.</text>
</comment>
<dbReference type="SUPFAM" id="SSF55681">
    <property type="entry name" value="Class II aaRS and biotin synthetases"/>
    <property type="match status" value="1"/>
</dbReference>
<dbReference type="Gene3D" id="3.30.930.10">
    <property type="entry name" value="Bira Bifunctional Protein, Domain 2"/>
    <property type="match status" value="1"/>
</dbReference>
<comment type="subcellular location">
    <subcellularLocation>
        <location evidence="7">Cytoplasm</location>
    </subcellularLocation>
</comment>
<dbReference type="InterPro" id="IPR002312">
    <property type="entry name" value="Asp/Asn-tRNA-synth_IIb"/>
</dbReference>
<dbReference type="AlphaFoldDB" id="A0A833M762"/>
<gene>
    <name evidence="7 9" type="primary">asnS</name>
    <name evidence="9" type="ORF">F8153_13355</name>
</gene>
<dbReference type="InterPro" id="IPR004365">
    <property type="entry name" value="NA-bd_OB_tRNA"/>
</dbReference>
<proteinExistence type="inferred from homology"/>
<dbReference type="NCBIfam" id="NF003483">
    <property type="entry name" value="PRK05159.1"/>
    <property type="match status" value="1"/>
</dbReference>
<dbReference type="RefSeq" id="WP_151866848.1">
    <property type="nucleotide sequence ID" value="NZ_WBZB01000048.1"/>
</dbReference>
<evidence type="ECO:0000259" key="8">
    <source>
        <dbReference type="PROSITE" id="PS50862"/>
    </source>
</evidence>
<dbReference type="PANTHER" id="PTHR22594:SF34">
    <property type="entry name" value="ASPARAGINE--TRNA LIGASE, MITOCHONDRIAL-RELATED"/>
    <property type="match status" value="1"/>
</dbReference>
<dbReference type="InterPro" id="IPR006195">
    <property type="entry name" value="aa-tRNA-synth_II"/>
</dbReference>
<comment type="subunit">
    <text evidence="7">Homodimer.</text>
</comment>